<sequence>MSVLQFTIPPLPHYMMGGMSRLDPGGKHVSRQNIGVFDLLFVREGCLYIGEEERHYEVRQGDALILRPDSYHYAIQECDAMTSYYWLHFQTTGSWSTYDAKLPALASEQQPEANPYAVWSYSTYTSQILIPSFIRVFDRNRTEELFDQLVKLNESFYSSGANWQQQLIFQQILRELSTSIEKEESTSPVLTCANRAAAYIRMNYKERITLQTLGEELNFHPVYIARCMRKVFGVTPMEYVLSQRIEQAKLLLLQTDYTVARIAEDVGFNQAAYFTACFSRAEGISPRNYRLRYAFG</sequence>
<dbReference type="Pfam" id="PF02311">
    <property type="entry name" value="AraC_binding"/>
    <property type="match status" value="1"/>
</dbReference>
<dbReference type="OrthoDB" id="192171at2"/>
<dbReference type="Gene3D" id="1.10.10.60">
    <property type="entry name" value="Homeodomain-like"/>
    <property type="match status" value="2"/>
</dbReference>
<dbReference type="SUPFAM" id="SSF51215">
    <property type="entry name" value="Regulatory protein AraC"/>
    <property type="match status" value="1"/>
</dbReference>
<dbReference type="InterPro" id="IPR018060">
    <property type="entry name" value="HTH_AraC"/>
</dbReference>
<dbReference type="PRINTS" id="PR00032">
    <property type="entry name" value="HTHARAC"/>
</dbReference>
<dbReference type="InterPro" id="IPR003313">
    <property type="entry name" value="AraC-bd"/>
</dbReference>
<dbReference type="RefSeq" id="WP_110044854.1">
    <property type="nucleotide sequence ID" value="NZ_QGTQ01000011.1"/>
</dbReference>
<comment type="caution">
    <text evidence="5">The sequence shown here is derived from an EMBL/GenBank/DDBJ whole genome shotgun (WGS) entry which is preliminary data.</text>
</comment>
<organism evidence="5 6">
    <name type="scientific">Paenibacillus cellulosilyticus</name>
    <dbReference type="NCBI Taxonomy" id="375489"/>
    <lineage>
        <taxon>Bacteria</taxon>
        <taxon>Bacillati</taxon>
        <taxon>Bacillota</taxon>
        <taxon>Bacilli</taxon>
        <taxon>Bacillales</taxon>
        <taxon>Paenibacillaceae</taxon>
        <taxon>Paenibacillus</taxon>
    </lineage>
</organism>
<evidence type="ECO:0000256" key="1">
    <source>
        <dbReference type="ARBA" id="ARBA00023015"/>
    </source>
</evidence>
<dbReference type="PANTHER" id="PTHR43280">
    <property type="entry name" value="ARAC-FAMILY TRANSCRIPTIONAL REGULATOR"/>
    <property type="match status" value="1"/>
</dbReference>
<dbReference type="InterPro" id="IPR037923">
    <property type="entry name" value="HTH-like"/>
</dbReference>
<dbReference type="InterPro" id="IPR020449">
    <property type="entry name" value="Tscrpt_reg_AraC-type_HTH"/>
</dbReference>
<feature type="domain" description="HTH araC/xylS-type" evidence="4">
    <location>
        <begin position="194"/>
        <end position="292"/>
    </location>
</feature>
<dbReference type="Pfam" id="PF12833">
    <property type="entry name" value="HTH_18"/>
    <property type="match status" value="1"/>
</dbReference>
<proteinExistence type="predicted"/>
<evidence type="ECO:0000313" key="5">
    <source>
        <dbReference type="EMBL" id="PWW00978.1"/>
    </source>
</evidence>
<gene>
    <name evidence="5" type="ORF">DFQ01_111125</name>
</gene>
<keyword evidence="6" id="KW-1185">Reference proteome</keyword>
<dbReference type="SUPFAM" id="SSF46689">
    <property type="entry name" value="Homeodomain-like"/>
    <property type="match status" value="2"/>
</dbReference>
<dbReference type="GO" id="GO:0003700">
    <property type="term" value="F:DNA-binding transcription factor activity"/>
    <property type="evidence" value="ECO:0007669"/>
    <property type="project" value="InterPro"/>
</dbReference>
<name>A0A2V2YSC8_9BACL</name>
<keyword evidence="2 5" id="KW-0238">DNA-binding</keyword>
<dbReference type="SMART" id="SM00342">
    <property type="entry name" value="HTH_ARAC"/>
    <property type="match status" value="1"/>
</dbReference>
<evidence type="ECO:0000256" key="2">
    <source>
        <dbReference type="ARBA" id="ARBA00023125"/>
    </source>
</evidence>
<keyword evidence="3" id="KW-0804">Transcription</keyword>
<dbReference type="InterPro" id="IPR009057">
    <property type="entry name" value="Homeodomain-like_sf"/>
</dbReference>
<accession>A0A2V2YSC8</accession>
<dbReference type="PROSITE" id="PS01124">
    <property type="entry name" value="HTH_ARAC_FAMILY_2"/>
    <property type="match status" value="1"/>
</dbReference>
<dbReference type="GO" id="GO:0043565">
    <property type="term" value="F:sequence-specific DNA binding"/>
    <property type="evidence" value="ECO:0007669"/>
    <property type="project" value="InterPro"/>
</dbReference>
<evidence type="ECO:0000256" key="3">
    <source>
        <dbReference type="ARBA" id="ARBA00023163"/>
    </source>
</evidence>
<dbReference type="PROSITE" id="PS00041">
    <property type="entry name" value="HTH_ARAC_FAMILY_1"/>
    <property type="match status" value="1"/>
</dbReference>
<dbReference type="EMBL" id="QGTQ01000011">
    <property type="protein sequence ID" value="PWW00978.1"/>
    <property type="molecule type" value="Genomic_DNA"/>
</dbReference>
<evidence type="ECO:0000259" key="4">
    <source>
        <dbReference type="PROSITE" id="PS01124"/>
    </source>
</evidence>
<reference evidence="5 6" key="1">
    <citation type="submission" date="2018-05" db="EMBL/GenBank/DDBJ databases">
        <title>Genomic Encyclopedia of Type Strains, Phase III (KMG-III): the genomes of soil and plant-associated and newly described type strains.</title>
        <authorList>
            <person name="Whitman W."/>
        </authorList>
    </citation>
    <scope>NUCLEOTIDE SEQUENCE [LARGE SCALE GENOMIC DNA]</scope>
    <source>
        <strain evidence="5 6">CECT 5696</strain>
    </source>
</reference>
<dbReference type="InterPro" id="IPR018062">
    <property type="entry name" value="HTH_AraC-typ_CS"/>
</dbReference>
<dbReference type="PANTHER" id="PTHR43280:SF30">
    <property type="entry name" value="MMSAB OPERON REGULATORY PROTEIN"/>
    <property type="match status" value="1"/>
</dbReference>
<dbReference type="AlphaFoldDB" id="A0A2V2YSC8"/>
<protein>
    <submittedName>
        <fullName evidence="5">AraC-like DNA-binding protein</fullName>
    </submittedName>
</protein>
<keyword evidence="1" id="KW-0805">Transcription regulation</keyword>
<evidence type="ECO:0000313" key="6">
    <source>
        <dbReference type="Proteomes" id="UP000246635"/>
    </source>
</evidence>
<dbReference type="Proteomes" id="UP000246635">
    <property type="component" value="Unassembled WGS sequence"/>
</dbReference>